<gene>
    <name evidence="8" type="primary">mcl2</name>
    <name evidence="8" type="ORF">PAM7066_00984</name>
</gene>
<reference evidence="8 9" key="1">
    <citation type="submission" date="2017-03" db="EMBL/GenBank/DDBJ databases">
        <authorList>
            <person name="Afonso C.L."/>
            <person name="Miller P.J."/>
            <person name="Scott M.A."/>
            <person name="Spackman E."/>
            <person name="Goraichik I."/>
            <person name="Dimitrov K.M."/>
            <person name="Suarez D.L."/>
            <person name="Swayne D.E."/>
        </authorList>
    </citation>
    <scope>NUCLEOTIDE SEQUENCE [LARGE SCALE GENOMIC DNA]</scope>
    <source>
        <strain evidence="8 9">CECT 7066</strain>
    </source>
</reference>
<dbReference type="PANTHER" id="PTHR32308">
    <property type="entry name" value="LYASE BETA SUBUNIT, PUTATIVE (AFU_ORTHOLOGUE AFUA_4G13030)-RELATED"/>
    <property type="match status" value="1"/>
</dbReference>
<keyword evidence="4 6" id="KW-0460">Magnesium</keyword>
<dbReference type="InterPro" id="IPR011206">
    <property type="entry name" value="Citrate_lyase_beta/mcl1/mcl2"/>
</dbReference>
<evidence type="ECO:0000256" key="3">
    <source>
        <dbReference type="ARBA" id="ARBA00022723"/>
    </source>
</evidence>
<dbReference type="EC" id="3.1.2.-" evidence="8"/>
<dbReference type="Gene3D" id="3.20.20.60">
    <property type="entry name" value="Phosphoenolpyruvate-binding domains"/>
    <property type="match status" value="1"/>
</dbReference>
<evidence type="ECO:0000256" key="5">
    <source>
        <dbReference type="PIRSR" id="PIRSR015582-1"/>
    </source>
</evidence>
<dbReference type="PANTHER" id="PTHR32308:SF10">
    <property type="entry name" value="CITRATE LYASE SUBUNIT BETA"/>
    <property type="match status" value="1"/>
</dbReference>
<dbReference type="OrthoDB" id="9800547at2"/>
<accession>A0A1Y5RV04</accession>
<name>A0A1Y5RV04_9RHOB</name>
<comment type="similarity">
    <text evidence="2">Belongs to the HpcH/HpaI aldolase family.</text>
</comment>
<dbReference type="InterPro" id="IPR040442">
    <property type="entry name" value="Pyrv_kinase-like_dom_sf"/>
</dbReference>
<evidence type="ECO:0000256" key="2">
    <source>
        <dbReference type="ARBA" id="ARBA00005568"/>
    </source>
</evidence>
<evidence type="ECO:0000256" key="4">
    <source>
        <dbReference type="ARBA" id="ARBA00022842"/>
    </source>
</evidence>
<dbReference type="Proteomes" id="UP000193870">
    <property type="component" value="Unassembled WGS sequence"/>
</dbReference>
<feature type="binding site" evidence="5">
    <location>
        <position position="124"/>
    </location>
    <ligand>
        <name>substrate</name>
    </ligand>
</feature>
<dbReference type="GO" id="GO:0016787">
    <property type="term" value="F:hydrolase activity"/>
    <property type="evidence" value="ECO:0007669"/>
    <property type="project" value="UniProtKB-KW"/>
</dbReference>
<dbReference type="SUPFAM" id="SSF51621">
    <property type="entry name" value="Phosphoenolpyruvate/pyruvate domain"/>
    <property type="match status" value="1"/>
</dbReference>
<protein>
    <submittedName>
        <fullName evidence="8">(3S)-malyl-CoA thioesterase</fullName>
        <ecNumber evidence="8">3.1.2.-</ecNumber>
    </submittedName>
</protein>
<evidence type="ECO:0000256" key="6">
    <source>
        <dbReference type="PIRSR" id="PIRSR015582-2"/>
    </source>
</evidence>
<dbReference type="InterPro" id="IPR005000">
    <property type="entry name" value="Aldolase/citrate-lyase_domain"/>
</dbReference>
<dbReference type="GO" id="GO:0000287">
    <property type="term" value="F:magnesium ion binding"/>
    <property type="evidence" value="ECO:0007669"/>
    <property type="project" value="TreeGrafter"/>
</dbReference>
<dbReference type="InterPro" id="IPR015813">
    <property type="entry name" value="Pyrv/PenolPyrv_kinase-like_dom"/>
</dbReference>
<keyword evidence="8" id="KW-0378">Hydrolase</keyword>
<feature type="binding site" evidence="6">
    <location>
        <position position="124"/>
    </location>
    <ligand>
        <name>Mg(2+)</name>
        <dbReference type="ChEBI" id="CHEBI:18420"/>
    </ligand>
</feature>
<dbReference type="AlphaFoldDB" id="A0A1Y5RV04"/>
<comment type="cofactor">
    <cofactor evidence="1">
        <name>Mg(2+)</name>
        <dbReference type="ChEBI" id="CHEBI:18420"/>
    </cofactor>
</comment>
<feature type="binding site" evidence="6">
    <location>
        <position position="150"/>
    </location>
    <ligand>
        <name>Mg(2+)</name>
        <dbReference type="ChEBI" id="CHEBI:18420"/>
    </ligand>
</feature>
<keyword evidence="3 6" id="KW-0479">Metal-binding</keyword>
<keyword evidence="9" id="KW-1185">Reference proteome</keyword>
<dbReference type="RefSeq" id="WP_085853010.1">
    <property type="nucleotide sequence ID" value="NZ_FOPF01000002.1"/>
</dbReference>
<organism evidence="8 9">
    <name type="scientific">Palleronia marisminoris</name>
    <dbReference type="NCBI Taxonomy" id="315423"/>
    <lineage>
        <taxon>Bacteria</taxon>
        <taxon>Pseudomonadati</taxon>
        <taxon>Pseudomonadota</taxon>
        <taxon>Alphaproteobacteria</taxon>
        <taxon>Rhodobacterales</taxon>
        <taxon>Roseobacteraceae</taxon>
        <taxon>Palleronia</taxon>
    </lineage>
</organism>
<feature type="domain" description="HpcH/HpaI aldolase/citrate lyase" evidence="7">
    <location>
        <begin position="5"/>
        <end position="218"/>
    </location>
</feature>
<evidence type="ECO:0000313" key="9">
    <source>
        <dbReference type="Proteomes" id="UP000193870"/>
    </source>
</evidence>
<dbReference type="EMBL" id="FWFV01000002">
    <property type="protein sequence ID" value="SLN25766.1"/>
    <property type="molecule type" value="Genomic_DNA"/>
</dbReference>
<dbReference type="STRING" id="315423.SAMN04488020_102297"/>
<dbReference type="Pfam" id="PF03328">
    <property type="entry name" value="HpcH_HpaI"/>
    <property type="match status" value="1"/>
</dbReference>
<dbReference type="PIRSF" id="PIRSF015582">
    <property type="entry name" value="Cit_lyase_B"/>
    <property type="match status" value="1"/>
</dbReference>
<sequence length="285" mass="30461">MRSWRSVLYIPGSNERALEKARTLDVDAIILDLEDAVAHGEKAAARECVVKALHAGGYGGRATIVRINGLDTDWGREDLDAVAGAAPHAILLPKVNVPDDVERLANRLARYSGAESTRIWAMMETTAGVFNAAEIARAPRMEGFVMGTNDLAAEIGCEIGTDRMPLMMALQTCLAAARMGGIACVDGVYNAFQDEDGLRRECQQGRAFGMDGKSVVHPAQVPVCNEAFTPSEADADLARRQISAWQGAEATGRGIAVLDGKIVENLHVATAVKTLARFDAAKGRN</sequence>
<feature type="binding site" evidence="5">
    <location>
        <position position="66"/>
    </location>
    <ligand>
        <name>substrate</name>
    </ligand>
</feature>
<dbReference type="GO" id="GO:0006107">
    <property type="term" value="P:oxaloacetate metabolic process"/>
    <property type="evidence" value="ECO:0007669"/>
    <property type="project" value="TreeGrafter"/>
</dbReference>
<proteinExistence type="inferred from homology"/>
<evidence type="ECO:0000259" key="7">
    <source>
        <dbReference type="Pfam" id="PF03328"/>
    </source>
</evidence>
<evidence type="ECO:0000256" key="1">
    <source>
        <dbReference type="ARBA" id="ARBA00001946"/>
    </source>
</evidence>
<evidence type="ECO:0000313" key="8">
    <source>
        <dbReference type="EMBL" id="SLN25766.1"/>
    </source>
</evidence>